<feature type="compositionally biased region" description="Low complexity" evidence="1">
    <location>
        <begin position="422"/>
        <end position="442"/>
    </location>
</feature>
<feature type="region of interest" description="Disordered" evidence="1">
    <location>
        <begin position="948"/>
        <end position="973"/>
    </location>
</feature>
<keyword evidence="3" id="KW-1185">Reference proteome</keyword>
<protein>
    <recommendedName>
        <fullName evidence="4">PID domain-containing protein</fullName>
    </recommendedName>
</protein>
<accession>A0ABP1R073</accession>
<feature type="compositionally biased region" description="Polar residues" evidence="1">
    <location>
        <begin position="188"/>
        <end position="209"/>
    </location>
</feature>
<feature type="region of interest" description="Disordered" evidence="1">
    <location>
        <begin position="405"/>
        <end position="471"/>
    </location>
</feature>
<feature type="region of interest" description="Disordered" evidence="1">
    <location>
        <begin position="132"/>
        <end position="155"/>
    </location>
</feature>
<dbReference type="EMBL" id="CAXLJM020000051">
    <property type="protein sequence ID" value="CAL8115794.1"/>
    <property type="molecule type" value="Genomic_DNA"/>
</dbReference>
<evidence type="ECO:0008006" key="4">
    <source>
        <dbReference type="Google" id="ProtNLM"/>
    </source>
</evidence>
<feature type="region of interest" description="Disordered" evidence="1">
    <location>
        <begin position="597"/>
        <end position="625"/>
    </location>
</feature>
<evidence type="ECO:0000313" key="3">
    <source>
        <dbReference type="Proteomes" id="UP001642540"/>
    </source>
</evidence>
<feature type="compositionally biased region" description="Low complexity" evidence="1">
    <location>
        <begin position="729"/>
        <end position="747"/>
    </location>
</feature>
<dbReference type="Proteomes" id="UP001642540">
    <property type="component" value="Unassembled WGS sequence"/>
</dbReference>
<reference evidence="2 3" key="1">
    <citation type="submission" date="2024-08" db="EMBL/GenBank/DDBJ databases">
        <authorList>
            <person name="Cucini C."/>
            <person name="Frati F."/>
        </authorList>
    </citation>
    <scope>NUCLEOTIDE SEQUENCE [LARGE SCALE GENOMIC DNA]</scope>
</reference>
<feature type="compositionally biased region" description="Polar residues" evidence="1">
    <location>
        <begin position="614"/>
        <end position="625"/>
    </location>
</feature>
<name>A0ABP1R073_9HEXA</name>
<sequence length="1038" mass="113162">MVIILQQTSENGNKFISTVVDTPQDSSFNSNFSLNSQLSISERSAAYKQRIDSLFGRTSRVSSFNPNGEPFRIRIDGKSLTPTKGLMGSNHTPSTITAPSTVTLREENEGRILSTSEDDDYSQINDKGSVIADSLNHKPKPVLKKGTGNSGNNISSVRITCEDSESSGSQLQSLVLTSSSGEEAVGRSETTSDQIMWRNSNYGETSSPANVGENPPTKPFSTVRCSPGGMLKFSVEYLGSVPVRGNTAALQDLQAPLRSLYMHYLSSKNMMTGQLAITSDGLRFEAPKVRLVNPFTTIAVWAAVKFVGRGDPLPTECAFMPLISDPEGQDKSRLFGEMDSELSSVYQNCIADPTKNFKNPPIFACVMREASFSLDCHAFACKCAEDAIVIAANLYQSLVDKMRSGKEGESGYGSLTRGSPTTQSSMNQNRSSSSASSTPGPSKVAAKNPVPPLKPVLTQVPSSSSTQNECRAVFSDSESIVPVRPPRRKKKAYEIPAGNLKRYNSDDSVLLNLPYRRRSFKASYQGHYIKNKKRVQIHTPDESSSGDSFSDSVDQVLDRIVNPCGMSFNDLKPAYQELILKIALTLTQDQLYKKSKQAMKKQQLQQKPGKKQKSAPSSAEASDDNSQFVNQFLKSISKITSSGKVVGNMKRSPTKVPAIAPRISSRQKQPQKILTKLQKPPIPAKAILKKTKEDDIPFMSFCSGCVCDNCSDKCYCSLPSKQVLGAVGAAGTPPTPTSSNTTGASTPQHPACSSTAETDVPRSKKSCGYDTDSCAESEKCYCSLQRVKSNGLKIYNINLDTETSDTDTNSYDLEPFNNPKMSEMHGDTGSCKSQRPVEILSYHPSRRLSYCFSPTSAAYMKNISPATHTSGSEKRRDKPIPTYSKNVSKKFRELNVMDQQLSTKKVLLITGSNASGQVVYKDSPFNFRQGLDFGDGLARRIDPSKIASKPGLLIPEPKPHCESPSSNSSTPDVKNAAFAPEKVLSMKKAAEIAAMFTDLNLNRTADFTLTNNSDTEDTHTRHQEPTSIDFETSLGYLP</sequence>
<dbReference type="PANTHER" id="PTHR21219">
    <property type="entry name" value="FI19613P1"/>
    <property type="match status" value="1"/>
</dbReference>
<evidence type="ECO:0000313" key="2">
    <source>
        <dbReference type="EMBL" id="CAL8115794.1"/>
    </source>
</evidence>
<feature type="region of interest" description="Disordered" evidence="1">
    <location>
        <begin position="729"/>
        <end position="762"/>
    </location>
</feature>
<organism evidence="2 3">
    <name type="scientific">Orchesella dallaii</name>
    <dbReference type="NCBI Taxonomy" id="48710"/>
    <lineage>
        <taxon>Eukaryota</taxon>
        <taxon>Metazoa</taxon>
        <taxon>Ecdysozoa</taxon>
        <taxon>Arthropoda</taxon>
        <taxon>Hexapoda</taxon>
        <taxon>Collembola</taxon>
        <taxon>Entomobryomorpha</taxon>
        <taxon>Entomobryoidea</taxon>
        <taxon>Orchesellidae</taxon>
        <taxon>Orchesellinae</taxon>
        <taxon>Orchesella</taxon>
    </lineage>
</organism>
<feature type="region of interest" description="Disordered" evidence="1">
    <location>
        <begin position="1010"/>
        <end position="1038"/>
    </location>
</feature>
<gene>
    <name evidence="2" type="ORF">ODALV1_LOCUS17017</name>
</gene>
<feature type="compositionally biased region" description="Polar residues" evidence="1">
    <location>
        <begin position="963"/>
        <end position="972"/>
    </location>
</feature>
<feature type="compositionally biased region" description="Polar residues" evidence="1">
    <location>
        <begin position="459"/>
        <end position="469"/>
    </location>
</feature>
<feature type="region of interest" description="Disordered" evidence="1">
    <location>
        <begin position="177"/>
        <end position="217"/>
    </location>
</feature>
<evidence type="ECO:0000256" key="1">
    <source>
        <dbReference type="SAM" id="MobiDB-lite"/>
    </source>
</evidence>
<dbReference type="SUPFAM" id="SSF50729">
    <property type="entry name" value="PH domain-like"/>
    <property type="match status" value="1"/>
</dbReference>
<comment type="caution">
    <text evidence="2">The sequence shown here is derived from an EMBL/GenBank/DDBJ whole genome shotgun (WGS) entry which is preliminary data.</text>
</comment>
<proteinExistence type="predicted"/>
<dbReference type="PANTHER" id="PTHR21219:SF4">
    <property type="entry name" value="PID DOMAIN-CONTAINING PROTEIN"/>
    <property type="match status" value="1"/>
</dbReference>